<dbReference type="SUPFAM" id="SSF88713">
    <property type="entry name" value="Glycoside hydrolase/deacetylase"/>
    <property type="match status" value="1"/>
</dbReference>
<keyword evidence="5" id="KW-1185">Reference proteome</keyword>
<keyword evidence="1" id="KW-0479">Metal-binding</keyword>
<dbReference type="Proteomes" id="UP001501319">
    <property type="component" value="Unassembled WGS sequence"/>
</dbReference>
<dbReference type="Gene3D" id="3.20.20.370">
    <property type="entry name" value="Glycoside hydrolase/deacetylase"/>
    <property type="match status" value="1"/>
</dbReference>
<comment type="caution">
    <text evidence="4">The sequence shown here is derived from an EMBL/GenBank/DDBJ whole genome shotgun (WGS) entry which is preliminary data.</text>
</comment>
<dbReference type="InterPro" id="IPR011330">
    <property type="entry name" value="Glyco_hydro/deAcase_b/a-brl"/>
</dbReference>
<name>A0ABP4R1Y9_9ACTN</name>
<sequence length="172" mass="18797">MSFDDGPDPVWTPEVLEVLQRHGAHATFFELGAMQNAHPGLREQVLAAGNTIGSHSISHKQLTAISAAGRHHEIFDGPRSKCFRPPYGASNPKVRADITAAGMTQVLWDVDPRDWDRPGVNAIANDILHHAHRRNIILMHDGGGDRSQTVAALDRVLPILKAQGYSFPAMDC</sequence>
<evidence type="ECO:0000259" key="3">
    <source>
        <dbReference type="PROSITE" id="PS51677"/>
    </source>
</evidence>
<dbReference type="PROSITE" id="PS51677">
    <property type="entry name" value="NODB"/>
    <property type="match status" value="1"/>
</dbReference>
<accession>A0ABP4R1Y9</accession>
<evidence type="ECO:0000256" key="1">
    <source>
        <dbReference type="ARBA" id="ARBA00022723"/>
    </source>
</evidence>
<dbReference type="PANTHER" id="PTHR10587:SF133">
    <property type="entry name" value="CHITIN DEACETYLASE 1-RELATED"/>
    <property type="match status" value="1"/>
</dbReference>
<dbReference type="Pfam" id="PF01522">
    <property type="entry name" value="Polysacc_deac_1"/>
    <property type="match status" value="1"/>
</dbReference>
<dbReference type="PANTHER" id="PTHR10587">
    <property type="entry name" value="GLYCOSYL TRANSFERASE-RELATED"/>
    <property type="match status" value="1"/>
</dbReference>
<protein>
    <recommendedName>
        <fullName evidence="3">NodB homology domain-containing protein</fullName>
    </recommendedName>
</protein>
<gene>
    <name evidence="4" type="ORF">GCM10009744_16490</name>
</gene>
<proteinExistence type="predicted"/>
<dbReference type="CDD" id="cd10917">
    <property type="entry name" value="CE4_NodB_like_6s_7s"/>
    <property type="match status" value="1"/>
</dbReference>
<evidence type="ECO:0000313" key="4">
    <source>
        <dbReference type="EMBL" id="GAA1629225.1"/>
    </source>
</evidence>
<dbReference type="InterPro" id="IPR002509">
    <property type="entry name" value="NODB_dom"/>
</dbReference>
<feature type="domain" description="NodB homology" evidence="3">
    <location>
        <begin position="1"/>
        <end position="168"/>
    </location>
</feature>
<evidence type="ECO:0000313" key="5">
    <source>
        <dbReference type="Proteomes" id="UP001501319"/>
    </source>
</evidence>
<keyword evidence="2" id="KW-0378">Hydrolase</keyword>
<dbReference type="EMBL" id="BAAANE010000004">
    <property type="protein sequence ID" value="GAA1629225.1"/>
    <property type="molecule type" value="Genomic_DNA"/>
</dbReference>
<dbReference type="InterPro" id="IPR050248">
    <property type="entry name" value="Polysacc_deacetylase_ArnD"/>
</dbReference>
<organism evidence="4 5">
    <name type="scientific">Kribbella alba</name>
    <dbReference type="NCBI Taxonomy" id="190197"/>
    <lineage>
        <taxon>Bacteria</taxon>
        <taxon>Bacillati</taxon>
        <taxon>Actinomycetota</taxon>
        <taxon>Actinomycetes</taxon>
        <taxon>Propionibacteriales</taxon>
        <taxon>Kribbellaceae</taxon>
        <taxon>Kribbella</taxon>
    </lineage>
</organism>
<evidence type="ECO:0000256" key="2">
    <source>
        <dbReference type="ARBA" id="ARBA00022801"/>
    </source>
</evidence>
<reference evidence="5" key="1">
    <citation type="journal article" date="2019" name="Int. J. Syst. Evol. Microbiol.">
        <title>The Global Catalogue of Microorganisms (GCM) 10K type strain sequencing project: providing services to taxonomists for standard genome sequencing and annotation.</title>
        <authorList>
            <consortium name="The Broad Institute Genomics Platform"/>
            <consortium name="The Broad Institute Genome Sequencing Center for Infectious Disease"/>
            <person name="Wu L."/>
            <person name="Ma J."/>
        </authorList>
    </citation>
    <scope>NUCLEOTIDE SEQUENCE [LARGE SCALE GENOMIC DNA]</scope>
    <source>
        <strain evidence="5">JCM 14306</strain>
    </source>
</reference>